<proteinExistence type="predicted"/>
<dbReference type="AlphaFoldDB" id="A0A2P8FCX6"/>
<dbReference type="Gene3D" id="2.130.10.10">
    <property type="entry name" value="YVTN repeat-like/Quinoprotein amine dehydrogenase"/>
    <property type="match status" value="2"/>
</dbReference>
<evidence type="ECO:0000313" key="6">
    <source>
        <dbReference type="Proteomes" id="UP000240978"/>
    </source>
</evidence>
<dbReference type="EMBL" id="PYGK01000027">
    <property type="protein sequence ID" value="PSL19558.1"/>
    <property type="molecule type" value="Genomic_DNA"/>
</dbReference>
<dbReference type="Proteomes" id="UP000240978">
    <property type="component" value="Unassembled WGS sequence"/>
</dbReference>
<keyword evidence="6" id="KW-1185">Reference proteome</keyword>
<dbReference type="InterPro" id="IPR011110">
    <property type="entry name" value="Reg_prop"/>
</dbReference>
<dbReference type="PANTHER" id="PTHR34220">
    <property type="entry name" value="SENSOR HISTIDINE KINASE YPDA"/>
    <property type="match status" value="1"/>
</dbReference>
<dbReference type="GO" id="GO:0016020">
    <property type="term" value="C:membrane"/>
    <property type="evidence" value="ECO:0007669"/>
    <property type="project" value="InterPro"/>
</dbReference>
<feature type="coiled-coil region" evidence="1">
    <location>
        <begin position="847"/>
        <end position="874"/>
    </location>
</feature>
<reference evidence="5 6" key="1">
    <citation type="submission" date="2018-03" db="EMBL/GenBank/DDBJ databases">
        <title>Genomic Encyclopedia of Archaeal and Bacterial Type Strains, Phase II (KMG-II): from individual species to whole genera.</title>
        <authorList>
            <person name="Goeker M."/>
        </authorList>
    </citation>
    <scope>NUCLEOTIDE SEQUENCE [LARGE SCALE GENOMIC DNA]</scope>
    <source>
        <strain evidence="5 6">DSM 18107</strain>
    </source>
</reference>
<name>A0A2P8FCX6_9BACT</name>
<comment type="caution">
    <text evidence="5">The sequence shown here is derived from an EMBL/GenBank/DDBJ whole genome shotgun (WGS) entry which is preliminary data.</text>
</comment>
<keyword evidence="2" id="KW-0472">Membrane</keyword>
<keyword evidence="2" id="KW-1133">Transmembrane helix</keyword>
<evidence type="ECO:0000313" key="5">
    <source>
        <dbReference type="EMBL" id="PSL19558.1"/>
    </source>
</evidence>
<evidence type="ECO:0000256" key="2">
    <source>
        <dbReference type="SAM" id="Phobius"/>
    </source>
</evidence>
<dbReference type="SUPFAM" id="SSF63829">
    <property type="entry name" value="Calcium-dependent phosphotriesterase"/>
    <property type="match status" value="1"/>
</dbReference>
<gene>
    <name evidence="5" type="ORF">CLV42_12722</name>
</gene>
<evidence type="ECO:0000259" key="4">
    <source>
        <dbReference type="Pfam" id="PF07495"/>
    </source>
</evidence>
<sequence>MRGNTRQLLVSAGYIKQFNAFTILKKLHLSKRLSVSALLLWLMAWYCPDMQAQGTAYTFSHLDRKDGLASNHVSAILQDSKGFIWIASTALQRYDGINLVTIASFDKVPGSIYYDDICLCEDNKGRIWMGAPDNIRYYDPALSSVAVLKIDIPPSPQGNLNCSRIIQDHAGVIWATTQEGLLQYDEEHRRFIKPGNIPEAIRENLYSAIIEDAKGNLWISGRDGIYLFDPSRRHLYYHANNPHHNPLLAVRSSVKRFYIDRQQRIWMAARAGDTLYQYHPDTHQLSTFSFTLPSGKNMVTDIIADKGMNIWVSTENGGIYRFNESTRKFTTNIQAHNEDDQSLHYDFEVNCFLNDRNGRLWVGTDLGVNILNMPDSSFRIMDHRTVFKGTEERLPRAEVTGLFQDSRGNIYAGYWGKGFNWLNPSLELKGQFLHNTRSPAYQLPEERGLVWSFAEMQDGSVLVGQENGHLSVFDPEKGMFVNHYHSPAFGEQTLMTMLPEDDTAVWIGLYKRGLVRWDTRTNEFVRYPGLLEYVRRPITVMDIARQHDSLLWMATSDAGLIRFNIKTGKVSKSTLFIQDKLTVSNITCIEFLDDSTLIAGTDHGLWVYNTVNAKGRPLMINGALFDEWVLNLQVIGKTGVWFTTQYGFYRFNKPGGTIETFVQSGDIIDNNRKVRRSVSQLRDGRLMVGASDHFVIFDPAALEVAPPPPNVTILGFRAMDSVINIGVEGGRYTPVTLSHRQNFISIEFKSLQYHHESVGYLYQMEGVDEEWVKAEGLLIARYTNLPPGSYLFKVRSVNPAGTFSTGITTLTINILPAFWQTAWFRILCAFLTIVLIYIYFKLRVNAVKKEARRRAVIQQQIAQLEMKALRAQMNPHFIFNALNSIQTFMMKRETEQALSYLSRFARLIRNVLDNSQLNSIPISKELKMLENYLELEKLRFGDQFSYNITVDDALDPDFTDIPTMILQPFVENAIWHGLLHKKGDGRLSITFEQREGSLLCVIEDNGIGREKAAAQRQQGNEHHSRGLQITRDRLALYNRRFNLDATFDIEDLYDEAGQPSGTRVNVWFPLTEI</sequence>
<keyword evidence="2" id="KW-0812">Transmembrane</keyword>
<feature type="domain" description="Two component regulator three Y" evidence="4">
    <location>
        <begin position="758"/>
        <end position="815"/>
    </location>
</feature>
<dbReference type="InterPro" id="IPR013783">
    <property type="entry name" value="Ig-like_fold"/>
</dbReference>
<dbReference type="Pfam" id="PF06580">
    <property type="entry name" value="His_kinase"/>
    <property type="match status" value="1"/>
</dbReference>
<dbReference type="Gene3D" id="2.60.40.10">
    <property type="entry name" value="Immunoglobulins"/>
    <property type="match status" value="1"/>
</dbReference>
<organism evidence="5 6">
    <name type="scientific">Chitinophaga ginsengisoli</name>
    <dbReference type="NCBI Taxonomy" id="363837"/>
    <lineage>
        <taxon>Bacteria</taxon>
        <taxon>Pseudomonadati</taxon>
        <taxon>Bacteroidota</taxon>
        <taxon>Chitinophagia</taxon>
        <taxon>Chitinophagales</taxon>
        <taxon>Chitinophagaceae</taxon>
        <taxon>Chitinophaga</taxon>
    </lineage>
</organism>
<dbReference type="InterPro" id="IPR011047">
    <property type="entry name" value="Quinoprotein_ADH-like_sf"/>
</dbReference>
<dbReference type="SUPFAM" id="SSF55874">
    <property type="entry name" value="ATPase domain of HSP90 chaperone/DNA topoisomerase II/histidine kinase"/>
    <property type="match status" value="1"/>
</dbReference>
<dbReference type="Pfam" id="PF07495">
    <property type="entry name" value="Y_Y_Y"/>
    <property type="match status" value="1"/>
</dbReference>
<evidence type="ECO:0000256" key="1">
    <source>
        <dbReference type="SAM" id="Coils"/>
    </source>
</evidence>
<dbReference type="PANTHER" id="PTHR34220:SF7">
    <property type="entry name" value="SENSOR HISTIDINE KINASE YPDA"/>
    <property type="match status" value="1"/>
</dbReference>
<dbReference type="InterPro" id="IPR011123">
    <property type="entry name" value="Y_Y_Y"/>
</dbReference>
<evidence type="ECO:0000259" key="3">
    <source>
        <dbReference type="Pfam" id="PF06580"/>
    </source>
</evidence>
<dbReference type="SUPFAM" id="SSF50998">
    <property type="entry name" value="Quinoprotein alcohol dehydrogenase-like"/>
    <property type="match status" value="1"/>
</dbReference>
<dbReference type="InterPro" id="IPR036890">
    <property type="entry name" value="HATPase_C_sf"/>
</dbReference>
<protein>
    <submittedName>
        <fullName evidence="5">Two component regulator with propeller domain</fullName>
    </submittedName>
</protein>
<dbReference type="InterPro" id="IPR010559">
    <property type="entry name" value="Sig_transdc_His_kin_internal"/>
</dbReference>
<feature type="transmembrane region" description="Helical" evidence="2">
    <location>
        <begin position="822"/>
        <end position="840"/>
    </location>
</feature>
<dbReference type="Pfam" id="PF07494">
    <property type="entry name" value="Reg_prop"/>
    <property type="match status" value="2"/>
</dbReference>
<feature type="domain" description="Signal transduction histidine kinase internal region" evidence="3">
    <location>
        <begin position="865"/>
        <end position="944"/>
    </location>
</feature>
<dbReference type="InterPro" id="IPR015943">
    <property type="entry name" value="WD40/YVTN_repeat-like_dom_sf"/>
</dbReference>
<dbReference type="GO" id="GO:0000155">
    <property type="term" value="F:phosphorelay sensor kinase activity"/>
    <property type="evidence" value="ECO:0007669"/>
    <property type="project" value="InterPro"/>
</dbReference>
<keyword evidence="1" id="KW-0175">Coiled coil</keyword>
<accession>A0A2P8FCX6</accession>
<dbReference type="InterPro" id="IPR050640">
    <property type="entry name" value="Bact_2-comp_sensor_kinase"/>
</dbReference>
<dbReference type="Gene3D" id="3.30.565.10">
    <property type="entry name" value="Histidine kinase-like ATPase, C-terminal domain"/>
    <property type="match status" value="1"/>
</dbReference>